<gene>
    <name evidence="2" type="ORF">Aco03nite_053200</name>
</gene>
<feature type="signal peptide" evidence="1">
    <location>
        <begin position="1"/>
        <end position="22"/>
    </location>
</feature>
<dbReference type="SUPFAM" id="SSF89372">
    <property type="entry name" value="Fucose-specific lectin"/>
    <property type="match status" value="1"/>
</dbReference>
<evidence type="ECO:0000313" key="3">
    <source>
        <dbReference type="Proteomes" id="UP000612282"/>
    </source>
</evidence>
<evidence type="ECO:0000313" key="2">
    <source>
        <dbReference type="EMBL" id="GID56916.1"/>
    </source>
</evidence>
<accession>A0ABQ3XEH3</accession>
<organism evidence="2 3">
    <name type="scientific">Actinoplanes couchii</name>
    <dbReference type="NCBI Taxonomy" id="403638"/>
    <lineage>
        <taxon>Bacteria</taxon>
        <taxon>Bacillati</taxon>
        <taxon>Actinomycetota</taxon>
        <taxon>Actinomycetes</taxon>
        <taxon>Micromonosporales</taxon>
        <taxon>Micromonosporaceae</taxon>
        <taxon>Actinoplanes</taxon>
    </lineage>
</organism>
<dbReference type="SUPFAM" id="SSF75011">
    <property type="entry name" value="3-carboxy-cis,cis-mucoante lactonizing enzyme"/>
    <property type="match status" value="1"/>
</dbReference>
<keyword evidence="3" id="KW-1185">Reference proteome</keyword>
<name>A0ABQ3XEH3_9ACTN</name>
<proteinExistence type="predicted"/>
<keyword evidence="1" id="KW-0732">Signal</keyword>
<dbReference type="Pfam" id="PF20138">
    <property type="entry name" value="DUF6528"/>
    <property type="match status" value="1"/>
</dbReference>
<comment type="caution">
    <text evidence="2">The sequence shown here is derived from an EMBL/GenBank/DDBJ whole genome shotgun (WGS) entry which is preliminary data.</text>
</comment>
<sequence>MNKRGTGAVLAALVISMTSALAVPSAAVAAVADFPVLAGDQKTDKIYRLSTSTYTWDSWTWAPTTDLGYTTGEGEGFNGGNDFRVRNTTAGQRLVVADGPGLVTVATYPEGKRVWATKATSGDNLHSAELLPDGNVAVAATGTGEVRIYPTSSAAKPASFPLPAAHSVLWDPGIRRLWVTGSPTDGTAKEQVLMALEVTGPASTPGLRVDTTRTLKISTGTDDVHDVAADHTDPNKLWITTNSRVYAYDKTTKQLTSAGTGVDRQAVKSISLQPSGQIVQTQADKYRTPPVDCGTPVNGYCTATLDFFNPAKSVTKAGAEFYKARVASPYYGVEDIAQRGRVFDSAGGTTVEVGETATVGRIAATIDKDGRQHVLTLIPGEGLWSRTRDADGVWQATEKRDNSLRITDVTVTADAAGNLHAFTLIPDLGVWYRKRPASQPWNATSSQVDSSTDLRSIAAVAHPTGKLHLILAGSTGGVRERTATAAGVWSSTVTTVDNNKEIADLAAAALPNGSLHLFTVTLWGGVYHRAGSDTTWPVASTLVPGGTESPATGQVRALAAAGWPSAQLDLVTLRSGIGLWNQTWTGSSWPTPVRTDTSTGSLQVYAVRGTDGVLHTGKISEIS</sequence>
<dbReference type="InterPro" id="IPR045383">
    <property type="entry name" value="DUF6528"/>
</dbReference>
<reference evidence="2 3" key="1">
    <citation type="submission" date="2021-01" db="EMBL/GenBank/DDBJ databases">
        <title>Whole genome shotgun sequence of Actinoplanes couchii NBRC 106145.</title>
        <authorList>
            <person name="Komaki H."/>
            <person name="Tamura T."/>
        </authorList>
    </citation>
    <scope>NUCLEOTIDE SEQUENCE [LARGE SCALE GENOMIC DNA]</scope>
    <source>
        <strain evidence="2 3">NBRC 106145</strain>
    </source>
</reference>
<dbReference type="EMBL" id="BOMG01000064">
    <property type="protein sequence ID" value="GID56916.1"/>
    <property type="molecule type" value="Genomic_DNA"/>
</dbReference>
<dbReference type="Proteomes" id="UP000612282">
    <property type="component" value="Unassembled WGS sequence"/>
</dbReference>
<dbReference type="RefSeq" id="WP_203798955.1">
    <property type="nucleotide sequence ID" value="NZ_BAAAQE010000094.1"/>
</dbReference>
<protein>
    <submittedName>
        <fullName evidence="2">Uncharacterized protein</fullName>
    </submittedName>
</protein>
<feature type="chain" id="PRO_5046303540" evidence="1">
    <location>
        <begin position="23"/>
        <end position="623"/>
    </location>
</feature>
<evidence type="ECO:0000256" key="1">
    <source>
        <dbReference type="SAM" id="SignalP"/>
    </source>
</evidence>